<name>A0ABY2Q4Q8_9HYPH</name>
<dbReference type="RefSeq" id="WP_136358275.1">
    <property type="nucleotide sequence ID" value="NZ_SSNY01000008.1"/>
</dbReference>
<keyword evidence="3" id="KW-0862">Zinc</keyword>
<gene>
    <name evidence="6" type="ORF">E6C48_14115</name>
</gene>
<dbReference type="SUPFAM" id="SSF51316">
    <property type="entry name" value="Mss4-like"/>
    <property type="match status" value="1"/>
</dbReference>
<dbReference type="Pfam" id="PF04828">
    <property type="entry name" value="GFA"/>
    <property type="match status" value="1"/>
</dbReference>
<evidence type="ECO:0000256" key="1">
    <source>
        <dbReference type="ARBA" id="ARBA00005495"/>
    </source>
</evidence>
<dbReference type="PANTHER" id="PTHR33337:SF40">
    <property type="entry name" value="CENP-V_GFA DOMAIN-CONTAINING PROTEIN-RELATED"/>
    <property type="match status" value="1"/>
</dbReference>
<dbReference type="InterPro" id="IPR011057">
    <property type="entry name" value="Mss4-like_sf"/>
</dbReference>
<organism evidence="6 7">
    <name type="scientific">Ollibium composti</name>
    <dbReference type="NCBI Taxonomy" id="2675109"/>
    <lineage>
        <taxon>Bacteria</taxon>
        <taxon>Pseudomonadati</taxon>
        <taxon>Pseudomonadota</taxon>
        <taxon>Alphaproteobacteria</taxon>
        <taxon>Hyphomicrobiales</taxon>
        <taxon>Phyllobacteriaceae</taxon>
        <taxon>Ollibium</taxon>
    </lineage>
</organism>
<evidence type="ECO:0000256" key="2">
    <source>
        <dbReference type="ARBA" id="ARBA00022723"/>
    </source>
</evidence>
<evidence type="ECO:0000256" key="3">
    <source>
        <dbReference type="ARBA" id="ARBA00022833"/>
    </source>
</evidence>
<keyword evidence="2" id="KW-0479">Metal-binding</keyword>
<evidence type="ECO:0000256" key="4">
    <source>
        <dbReference type="ARBA" id="ARBA00023239"/>
    </source>
</evidence>
<dbReference type="Proteomes" id="UP000306441">
    <property type="component" value="Unassembled WGS sequence"/>
</dbReference>
<proteinExistence type="inferred from homology"/>
<dbReference type="PROSITE" id="PS51891">
    <property type="entry name" value="CENP_V_GFA"/>
    <property type="match status" value="1"/>
</dbReference>
<keyword evidence="4" id="KW-0456">Lyase</keyword>
<protein>
    <submittedName>
        <fullName evidence="6">GFA family protein</fullName>
    </submittedName>
</protein>
<sequence>MKIDGGCHCGAITYEAEVDPEKTSICHCTDCQQITGTAFRVTDFAPESDYRITAGTPKEYIKVAESGAKRAQGFCADCGSQLYSTSVGDGPKVYGIRVGTARQRQDLIPRRQTWHRSALHWLPEFDGLEAVERQS</sequence>
<comment type="similarity">
    <text evidence="1">Belongs to the Gfa family.</text>
</comment>
<keyword evidence="7" id="KW-1185">Reference proteome</keyword>
<reference evidence="6 7" key="1">
    <citation type="submission" date="2019-04" db="EMBL/GenBank/DDBJ databases">
        <title>Mesorhizobium composti sp. nov., isolated from compost.</title>
        <authorList>
            <person name="Lin S.-Y."/>
            <person name="Hameed A."/>
            <person name="Hsieh Y.-T."/>
            <person name="Young C.-C."/>
        </authorList>
    </citation>
    <scope>NUCLEOTIDE SEQUENCE [LARGE SCALE GENOMIC DNA]</scope>
    <source>
        <strain evidence="6 7">CC-YTH430</strain>
    </source>
</reference>
<accession>A0ABY2Q4Q8</accession>
<dbReference type="Gene3D" id="3.90.1590.10">
    <property type="entry name" value="glutathione-dependent formaldehyde- activating enzyme (gfa)"/>
    <property type="match status" value="1"/>
</dbReference>
<comment type="caution">
    <text evidence="6">The sequence shown here is derived from an EMBL/GenBank/DDBJ whole genome shotgun (WGS) entry which is preliminary data.</text>
</comment>
<dbReference type="PANTHER" id="PTHR33337">
    <property type="entry name" value="GFA DOMAIN-CONTAINING PROTEIN"/>
    <property type="match status" value="1"/>
</dbReference>
<evidence type="ECO:0000313" key="6">
    <source>
        <dbReference type="EMBL" id="THF56285.1"/>
    </source>
</evidence>
<evidence type="ECO:0000259" key="5">
    <source>
        <dbReference type="PROSITE" id="PS51891"/>
    </source>
</evidence>
<dbReference type="EMBL" id="SSNY01000008">
    <property type="protein sequence ID" value="THF56285.1"/>
    <property type="molecule type" value="Genomic_DNA"/>
</dbReference>
<feature type="domain" description="CENP-V/GFA" evidence="5">
    <location>
        <begin position="3"/>
        <end position="115"/>
    </location>
</feature>
<dbReference type="InterPro" id="IPR006913">
    <property type="entry name" value="CENP-V/GFA"/>
</dbReference>
<evidence type="ECO:0000313" key="7">
    <source>
        <dbReference type="Proteomes" id="UP000306441"/>
    </source>
</evidence>